<evidence type="ECO:0000259" key="4">
    <source>
        <dbReference type="PROSITE" id="PS51819"/>
    </source>
</evidence>
<sequence>MLGAPTPILRSFDETKTRRFYLDFLGFELVFEHRFAPDLPLYLGLRSGDCQLHLSEHFGDCSPGARVRIPVDDVRAFAAALRAKNYENARPGEPERMDWGSWELTIHDPSGNRLTFYSEADD</sequence>
<dbReference type="OrthoDB" id="9803104at2"/>
<comment type="similarity">
    <text evidence="1">Belongs to the bleomycin resistance protein family.</text>
</comment>
<dbReference type="CDD" id="cd08349">
    <property type="entry name" value="BLMA_like"/>
    <property type="match status" value="1"/>
</dbReference>
<protein>
    <recommendedName>
        <fullName evidence="2">Bleomycin resistance protein</fullName>
    </recommendedName>
</protein>
<dbReference type="InterPro" id="IPR029068">
    <property type="entry name" value="Glyas_Bleomycin-R_OHBP_Dase"/>
</dbReference>
<dbReference type="Proteomes" id="UP000274661">
    <property type="component" value="Unassembled WGS sequence"/>
</dbReference>
<name>A0A3R9WTV8_9SPHN</name>
<reference evidence="5 6" key="1">
    <citation type="submission" date="2018-12" db="EMBL/GenBank/DDBJ databases">
        <title>Sphingomonas sp. HMF7854 Genome sequencing and assembly.</title>
        <authorList>
            <person name="Cha I."/>
            <person name="Kang H."/>
            <person name="Kim H."/>
            <person name="Kang J."/>
            <person name="Joh K."/>
        </authorList>
    </citation>
    <scope>NUCLEOTIDE SEQUENCE [LARGE SCALE GENOMIC DNA]</scope>
    <source>
        <strain evidence="5 6">HMF7854</strain>
    </source>
</reference>
<dbReference type="InterPro" id="IPR000335">
    <property type="entry name" value="Bleomycin-R"/>
</dbReference>
<evidence type="ECO:0000313" key="6">
    <source>
        <dbReference type="Proteomes" id="UP000274661"/>
    </source>
</evidence>
<evidence type="ECO:0000256" key="1">
    <source>
        <dbReference type="ARBA" id="ARBA00011051"/>
    </source>
</evidence>
<gene>
    <name evidence="5" type="ORF">HMF7854_13355</name>
</gene>
<organism evidence="5 6">
    <name type="scientific">Sphingomonas ginkgonis</name>
    <dbReference type="NCBI Taxonomy" id="2315330"/>
    <lineage>
        <taxon>Bacteria</taxon>
        <taxon>Pseudomonadati</taxon>
        <taxon>Pseudomonadota</taxon>
        <taxon>Alphaproteobacteria</taxon>
        <taxon>Sphingomonadales</taxon>
        <taxon>Sphingomonadaceae</taxon>
        <taxon>Sphingomonas</taxon>
    </lineage>
</organism>
<accession>A0A3R9WTV8</accession>
<keyword evidence="6" id="KW-1185">Reference proteome</keyword>
<dbReference type="Gene3D" id="3.10.180.10">
    <property type="entry name" value="2,3-Dihydroxybiphenyl 1,2-Dioxygenase, domain 1"/>
    <property type="match status" value="1"/>
</dbReference>
<feature type="domain" description="VOC" evidence="4">
    <location>
        <begin position="1"/>
        <end position="119"/>
    </location>
</feature>
<dbReference type="RefSeq" id="WP_126719654.1">
    <property type="nucleotide sequence ID" value="NZ_RWJF01000001.1"/>
</dbReference>
<keyword evidence="3" id="KW-0046">Antibiotic resistance</keyword>
<evidence type="ECO:0000256" key="2">
    <source>
        <dbReference type="ARBA" id="ARBA00021572"/>
    </source>
</evidence>
<evidence type="ECO:0000256" key="3">
    <source>
        <dbReference type="ARBA" id="ARBA00023251"/>
    </source>
</evidence>
<dbReference type="GO" id="GO:0046677">
    <property type="term" value="P:response to antibiotic"/>
    <property type="evidence" value="ECO:0007669"/>
    <property type="project" value="UniProtKB-KW"/>
</dbReference>
<dbReference type="PROSITE" id="PS51819">
    <property type="entry name" value="VOC"/>
    <property type="match status" value="1"/>
</dbReference>
<dbReference type="Pfam" id="PF19581">
    <property type="entry name" value="Glyoxalase_7"/>
    <property type="match status" value="1"/>
</dbReference>
<proteinExistence type="inferred from homology"/>
<comment type="caution">
    <text evidence="5">The sequence shown here is derived from an EMBL/GenBank/DDBJ whole genome shotgun (WGS) entry which is preliminary data.</text>
</comment>
<dbReference type="AlphaFoldDB" id="A0A3R9WTV8"/>
<evidence type="ECO:0000313" key="5">
    <source>
        <dbReference type="EMBL" id="RST31715.1"/>
    </source>
</evidence>
<dbReference type="EMBL" id="RWJF01000001">
    <property type="protein sequence ID" value="RST31715.1"/>
    <property type="molecule type" value="Genomic_DNA"/>
</dbReference>
<dbReference type="InterPro" id="IPR037523">
    <property type="entry name" value="VOC_core"/>
</dbReference>
<dbReference type="SUPFAM" id="SSF54593">
    <property type="entry name" value="Glyoxalase/Bleomycin resistance protein/Dihydroxybiphenyl dioxygenase"/>
    <property type="match status" value="1"/>
</dbReference>